<name>A0AAQ3P510_VIGMU</name>
<dbReference type="EMBL" id="CP144699">
    <property type="protein sequence ID" value="WVZ20737.1"/>
    <property type="molecule type" value="Genomic_DNA"/>
</dbReference>
<protein>
    <submittedName>
        <fullName evidence="2">Uncharacterized protein</fullName>
    </submittedName>
</protein>
<feature type="non-terminal residue" evidence="2">
    <location>
        <position position="1"/>
    </location>
</feature>
<accession>A0AAQ3P510</accession>
<evidence type="ECO:0000313" key="3">
    <source>
        <dbReference type="Proteomes" id="UP001374535"/>
    </source>
</evidence>
<dbReference type="AlphaFoldDB" id="A0AAQ3P510"/>
<reference evidence="2 3" key="1">
    <citation type="journal article" date="2023" name="Life. Sci Alliance">
        <title>Evolutionary insights into 3D genome organization and epigenetic landscape of Vigna mungo.</title>
        <authorList>
            <person name="Junaid A."/>
            <person name="Singh B."/>
            <person name="Bhatia S."/>
        </authorList>
    </citation>
    <scope>NUCLEOTIDE SEQUENCE [LARGE SCALE GENOMIC DNA]</scope>
    <source>
        <strain evidence="2">Urdbean</strain>
    </source>
</reference>
<evidence type="ECO:0000256" key="1">
    <source>
        <dbReference type="SAM" id="MobiDB-lite"/>
    </source>
</evidence>
<dbReference type="Proteomes" id="UP001374535">
    <property type="component" value="Chromosome 2"/>
</dbReference>
<gene>
    <name evidence="2" type="ORF">V8G54_008059</name>
</gene>
<organism evidence="2 3">
    <name type="scientific">Vigna mungo</name>
    <name type="common">Black gram</name>
    <name type="synonym">Phaseolus mungo</name>
    <dbReference type="NCBI Taxonomy" id="3915"/>
    <lineage>
        <taxon>Eukaryota</taxon>
        <taxon>Viridiplantae</taxon>
        <taxon>Streptophyta</taxon>
        <taxon>Embryophyta</taxon>
        <taxon>Tracheophyta</taxon>
        <taxon>Spermatophyta</taxon>
        <taxon>Magnoliopsida</taxon>
        <taxon>eudicotyledons</taxon>
        <taxon>Gunneridae</taxon>
        <taxon>Pentapetalae</taxon>
        <taxon>rosids</taxon>
        <taxon>fabids</taxon>
        <taxon>Fabales</taxon>
        <taxon>Fabaceae</taxon>
        <taxon>Papilionoideae</taxon>
        <taxon>50 kb inversion clade</taxon>
        <taxon>NPAAA clade</taxon>
        <taxon>indigoferoid/millettioid clade</taxon>
        <taxon>Phaseoleae</taxon>
        <taxon>Vigna</taxon>
    </lineage>
</organism>
<feature type="compositionally biased region" description="Basic residues" evidence="1">
    <location>
        <begin position="72"/>
        <end position="82"/>
    </location>
</feature>
<evidence type="ECO:0000313" key="2">
    <source>
        <dbReference type="EMBL" id="WVZ20737.1"/>
    </source>
</evidence>
<feature type="region of interest" description="Disordered" evidence="1">
    <location>
        <begin position="1"/>
        <end position="121"/>
    </location>
</feature>
<proteinExistence type="predicted"/>
<sequence>KEKKKEKKGRKKKRKKKKEKEKKRKRKLIREKKKKDKKLKKKKVRADSIWRGAESTPKGNHSNKLHPYLITHNRKQTHYTRSHPRDISSGFQIPPSLKNRNDFFSPLQDNKKPFSITSNTR</sequence>
<keyword evidence="3" id="KW-1185">Reference proteome</keyword>
<feature type="non-terminal residue" evidence="2">
    <location>
        <position position="121"/>
    </location>
</feature>
<feature type="compositionally biased region" description="Basic residues" evidence="1">
    <location>
        <begin position="1"/>
        <end position="44"/>
    </location>
</feature>